<evidence type="ECO:0000256" key="5">
    <source>
        <dbReference type="ARBA" id="ARBA00023172"/>
    </source>
</evidence>
<evidence type="ECO:0000256" key="2">
    <source>
        <dbReference type="ARBA" id="ARBA00022741"/>
    </source>
</evidence>
<dbReference type="InterPro" id="IPR020588">
    <property type="entry name" value="RecA_ATP-bd"/>
</dbReference>
<evidence type="ECO:0000256" key="3">
    <source>
        <dbReference type="ARBA" id="ARBA00022840"/>
    </source>
</evidence>
<accession>A0A0F9NFM0</accession>
<feature type="compositionally biased region" description="Acidic residues" evidence="6">
    <location>
        <begin position="328"/>
        <end position="338"/>
    </location>
</feature>
<comment type="similarity">
    <text evidence="1">Belongs to the RecA family.</text>
</comment>
<evidence type="ECO:0000256" key="1">
    <source>
        <dbReference type="ARBA" id="ARBA00009391"/>
    </source>
</evidence>
<dbReference type="InterPro" id="IPR013765">
    <property type="entry name" value="DNA_recomb/repair_RecA"/>
</dbReference>
<sequence length="355" mass="38475">RKEEGVEVQTASNKAGVQSIPTGILSFDAATGCGGFPRGRVVEIFGPESSGKSLLSLCAVAYAQKMSGATVLYFDVEGGTPVEWLKTLGINLDDFDIVDAGLTAEQNYDAMVAAIESGAYTYIIVDSLAAMVPRAELEGTIDKAYMAEAARASSKGIRKIVATLGALKEDGPCCIFINQVRMKPGVMFGNPEDTPGGKALKFYSAQRYRVNKKSQSQVTEKGDVVGHSIEIKNKKNKLGPPLREGEFFINYIHGLDTVKSIMTMLKARKMYVKKSQKYILTIEDEEMEFASVNDIKDALEDGDFQTKVYSALIAKYIGARDGEVPMSENDEVASDEEFPTFAGEAGSKDNIDTSL</sequence>
<dbReference type="InterPro" id="IPR003593">
    <property type="entry name" value="AAA+_ATPase"/>
</dbReference>
<dbReference type="PANTHER" id="PTHR45900">
    <property type="entry name" value="RECA"/>
    <property type="match status" value="1"/>
</dbReference>
<dbReference type="GO" id="GO:0006310">
    <property type="term" value="P:DNA recombination"/>
    <property type="evidence" value="ECO:0007669"/>
    <property type="project" value="UniProtKB-KW"/>
</dbReference>
<keyword evidence="4" id="KW-0238">DNA-binding</keyword>
<feature type="compositionally biased region" description="Basic and acidic residues" evidence="6">
    <location>
        <begin position="346"/>
        <end position="355"/>
    </location>
</feature>
<evidence type="ECO:0000259" key="7">
    <source>
        <dbReference type="PROSITE" id="PS50162"/>
    </source>
</evidence>
<evidence type="ECO:0000256" key="6">
    <source>
        <dbReference type="SAM" id="MobiDB-lite"/>
    </source>
</evidence>
<dbReference type="PROSITE" id="PS50162">
    <property type="entry name" value="RECA_2"/>
    <property type="match status" value="1"/>
</dbReference>
<evidence type="ECO:0000256" key="4">
    <source>
        <dbReference type="ARBA" id="ARBA00023125"/>
    </source>
</evidence>
<organism evidence="9">
    <name type="scientific">marine sediment metagenome</name>
    <dbReference type="NCBI Taxonomy" id="412755"/>
    <lineage>
        <taxon>unclassified sequences</taxon>
        <taxon>metagenomes</taxon>
        <taxon>ecological metagenomes</taxon>
    </lineage>
</organism>
<name>A0A0F9NFM0_9ZZZZ</name>
<evidence type="ECO:0000259" key="8">
    <source>
        <dbReference type="PROSITE" id="PS50163"/>
    </source>
</evidence>
<dbReference type="GO" id="GO:0140664">
    <property type="term" value="F:ATP-dependent DNA damage sensor activity"/>
    <property type="evidence" value="ECO:0007669"/>
    <property type="project" value="InterPro"/>
</dbReference>
<proteinExistence type="inferred from homology"/>
<protein>
    <recommendedName>
        <fullName evidence="10">RecA family profile 2 domain-containing protein</fullName>
    </recommendedName>
</protein>
<dbReference type="InterPro" id="IPR020584">
    <property type="entry name" value="DNA_recomb/repair_RecA_CS"/>
</dbReference>
<dbReference type="EMBL" id="LAZR01007089">
    <property type="protein sequence ID" value="KKM87530.1"/>
    <property type="molecule type" value="Genomic_DNA"/>
</dbReference>
<dbReference type="Pfam" id="PF00154">
    <property type="entry name" value="RecA_N"/>
    <property type="match status" value="1"/>
</dbReference>
<keyword evidence="5" id="KW-0233">DNA recombination</keyword>
<evidence type="ECO:0000313" key="9">
    <source>
        <dbReference type="EMBL" id="KKM87530.1"/>
    </source>
</evidence>
<dbReference type="InterPro" id="IPR049428">
    <property type="entry name" value="RecA-like_N"/>
</dbReference>
<dbReference type="GO" id="GO:0005829">
    <property type="term" value="C:cytosol"/>
    <property type="evidence" value="ECO:0007669"/>
    <property type="project" value="TreeGrafter"/>
</dbReference>
<comment type="caution">
    <text evidence="9">The sequence shown here is derived from an EMBL/GenBank/DDBJ whole genome shotgun (WGS) entry which is preliminary data.</text>
</comment>
<gene>
    <name evidence="9" type="ORF">LCGC14_1268040</name>
</gene>
<dbReference type="SMART" id="SM00382">
    <property type="entry name" value="AAA"/>
    <property type="match status" value="1"/>
</dbReference>
<dbReference type="AlphaFoldDB" id="A0A0F9NFM0"/>
<dbReference type="GO" id="GO:0005524">
    <property type="term" value="F:ATP binding"/>
    <property type="evidence" value="ECO:0007669"/>
    <property type="project" value="UniProtKB-KW"/>
</dbReference>
<evidence type="ECO:0008006" key="10">
    <source>
        <dbReference type="Google" id="ProtNLM"/>
    </source>
</evidence>
<dbReference type="GO" id="GO:0006281">
    <property type="term" value="P:DNA repair"/>
    <property type="evidence" value="ECO:0007669"/>
    <property type="project" value="InterPro"/>
</dbReference>
<dbReference type="PRINTS" id="PR00142">
    <property type="entry name" value="RECA"/>
</dbReference>
<dbReference type="InterPro" id="IPR027417">
    <property type="entry name" value="P-loop_NTPase"/>
</dbReference>
<feature type="non-terminal residue" evidence="9">
    <location>
        <position position="1"/>
    </location>
</feature>
<dbReference type="PROSITE" id="PS00321">
    <property type="entry name" value="RECA_1"/>
    <property type="match status" value="1"/>
</dbReference>
<dbReference type="Gene3D" id="3.40.50.300">
    <property type="entry name" value="P-loop containing nucleotide triphosphate hydrolases"/>
    <property type="match status" value="1"/>
</dbReference>
<keyword evidence="2" id="KW-0547">Nucleotide-binding</keyword>
<feature type="domain" description="RecA family profile 2" evidence="8">
    <location>
        <begin position="185"/>
        <end position="260"/>
    </location>
</feature>
<dbReference type="InterPro" id="IPR020587">
    <property type="entry name" value="RecA_monomer-monomer_interface"/>
</dbReference>
<reference evidence="9" key="1">
    <citation type="journal article" date="2015" name="Nature">
        <title>Complex archaea that bridge the gap between prokaryotes and eukaryotes.</title>
        <authorList>
            <person name="Spang A."/>
            <person name="Saw J.H."/>
            <person name="Jorgensen S.L."/>
            <person name="Zaremba-Niedzwiedzka K."/>
            <person name="Martijn J."/>
            <person name="Lind A.E."/>
            <person name="van Eijk R."/>
            <person name="Schleper C."/>
            <person name="Guy L."/>
            <person name="Ettema T.J."/>
        </authorList>
    </citation>
    <scope>NUCLEOTIDE SEQUENCE</scope>
</reference>
<keyword evidence="3" id="KW-0067">ATP-binding</keyword>
<dbReference type="PANTHER" id="PTHR45900:SF1">
    <property type="entry name" value="MITOCHONDRIAL DNA REPAIR PROTEIN RECA HOMOLOG-RELATED"/>
    <property type="match status" value="1"/>
</dbReference>
<dbReference type="SUPFAM" id="SSF52540">
    <property type="entry name" value="P-loop containing nucleoside triphosphate hydrolases"/>
    <property type="match status" value="1"/>
</dbReference>
<dbReference type="GO" id="GO:0003697">
    <property type="term" value="F:single-stranded DNA binding"/>
    <property type="evidence" value="ECO:0007669"/>
    <property type="project" value="InterPro"/>
</dbReference>
<feature type="region of interest" description="Disordered" evidence="6">
    <location>
        <begin position="326"/>
        <end position="355"/>
    </location>
</feature>
<dbReference type="PROSITE" id="PS50163">
    <property type="entry name" value="RECA_3"/>
    <property type="match status" value="1"/>
</dbReference>
<feature type="domain" description="RecA family profile 1" evidence="7">
    <location>
        <begin position="16"/>
        <end position="180"/>
    </location>
</feature>